<dbReference type="Proteomes" id="UP001275315">
    <property type="component" value="Unassembled WGS sequence"/>
</dbReference>
<evidence type="ECO:0000256" key="1">
    <source>
        <dbReference type="SAM" id="Phobius"/>
    </source>
</evidence>
<accession>A0ABU5CVI9</accession>
<feature type="transmembrane region" description="Helical" evidence="1">
    <location>
        <begin position="216"/>
        <end position="236"/>
    </location>
</feature>
<keyword evidence="3" id="KW-1185">Reference proteome</keyword>
<feature type="transmembrane region" description="Helical" evidence="1">
    <location>
        <begin position="185"/>
        <end position="204"/>
    </location>
</feature>
<organism evidence="2 3">
    <name type="scientific">Paracerasibacillus soli</name>
    <dbReference type="NCBI Taxonomy" id="480284"/>
    <lineage>
        <taxon>Bacteria</taxon>
        <taxon>Bacillati</taxon>
        <taxon>Bacillota</taxon>
        <taxon>Bacilli</taxon>
        <taxon>Bacillales</taxon>
        <taxon>Bacillaceae</taxon>
        <taxon>Paracerasibacillus</taxon>
    </lineage>
</organism>
<gene>
    <name evidence="2" type="ORF">RWD45_19565</name>
</gene>
<keyword evidence="1" id="KW-0472">Membrane</keyword>
<feature type="transmembrane region" description="Helical" evidence="1">
    <location>
        <begin position="15"/>
        <end position="35"/>
    </location>
</feature>
<keyword evidence="1" id="KW-0812">Transmembrane</keyword>
<evidence type="ECO:0000313" key="2">
    <source>
        <dbReference type="EMBL" id="MDY0410341.1"/>
    </source>
</evidence>
<reference evidence="2 3" key="1">
    <citation type="submission" date="2023-10" db="EMBL/GenBank/DDBJ databases">
        <title>Virgibacillus soli CC-YMP-6 genome.</title>
        <authorList>
            <person name="Miliotis G."/>
            <person name="Sengupta P."/>
            <person name="Hameed A."/>
            <person name="Chuvochina M."/>
            <person name="Mcdonagh F."/>
            <person name="Simpson A.C."/>
            <person name="Singh N.K."/>
            <person name="Rekha P.D."/>
            <person name="Raman K."/>
            <person name="Hugenholtz P."/>
            <person name="Venkateswaran K."/>
        </authorList>
    </citation>
    <scope>NUCLEOTIDE SEQUENCE [LARGE SCALE GENOMIC DNA]</scope>
    <source>
        <strain evidence="2 3">CC-YMP-6</strain>
    </source>
</reference>
<evidence type="ECO:0000313" key="3">
    <source>
        <dbReference type="Proteomes" id="UP001275315"/>
    </source>
</evidence>
<dbReference type="EMBL" id="JAWDIQ010000003">
    <property type="protein sequence ID" value="MDY0410341.1"/>
    <property type="molecule type" value="Genomic_DNA"/>
</dbReference>
<feature type="transmembrane region" description="Helical" evidence="1">
    <location>
        <begin position="75"/>
        <end position="97"/>
    </location>
</feature>
<sequence length="249" mass="28638">MKYLKLVNFEINRFFKLYMVLVGMVIVSQIAGVIVESRSFIKEANMTIRELGLTYTSYAEDYGSLSLGSIMRSGWFVLPIALCIAGLSFYVFFIWYRDWFGKNTFVYRLLMLPTARLNIYFAKATTIFISVLGLVGLQLLLLPIENKLFRSLVPVDLRHDAPMSELFTFFDGLGIIIPAHLSTFIIHYGIGFMIVFIIFTAILFERSYRLKGIVFGGLYCVIALGIFLLPFIIVIYQEKMYLYPNEMFG</sequence>
<keyword evidence="1" id="KW-1133">Transmembrane helix</keyword>
<comment type="caution">
    <text evidence="2">The sequence shown here is derived from an EMBL/GenBank/DDBJ whole genome shotgun (WGS) entry which is preliminary data.</text>
</comment>
<protein>
    <recommendedName>
        <fullName evidence="4">Yip1 domain-containing protein</fullName>
    </recommendedName>
</protein>
<evidence type="ECO:0008006" key="4">
    <source>
        <dbReference type="Google" id="ProtNLM"/>
    </source>
</evidence>
<proteinExistence type="predicted"/>
<feature type="transmembrane region" description="Helical" evidence="1">
    <location>
        <begin position="117"/>
        <end position="142"/>
    </location>
</feature>
<dbReference type="RefSeq" id="WP_320381218.1">
    <property type="nucleotide sequence ID" value="NZ_JAWDIQ010000003.1"/>
</dbReference>
<name>A0ABU5CVI9_9BACI</name>